<evidence type="ECO:0000313" key="10">
    <source>
        <dbReference type="EMBL" id="MDQ0159733.1"/>
    </source>
</evidence>
<protein>
    <recommendedName>
        <fullName evidence="8">Glutamyl-tRNA(Gln) amidotransferase subunit A</fullName>
        <shortName evidence="8">Glu-ADT subunit A</shortName>
        <ecNumber evidence="8">6.3.5.7</ecNumber>
    </recommendedName>
</protein>
<dbReference type="InterPro" id="IPR000120">
    <property type="entry name" value="Amidase"/>
</dbReference>
<dbReference type="PANTHER" id="PTHR11895">
    <property type="entry name" value="TRANSAMIDASE"/>
    <property type="match status" value="1"/>
</dbReference>
<keyword evidence="2 8" id="KW-0436">Ligase</keyword>
<dbReference type="EMBL" id="JAUSTQ010000006">
    <property type="protein sequence ID" value="MDQ0159733.1"/>
    <property type="molecule type" value="Genomic_DNA"/>
</dbReference>
<dbReference type="SUPFAM" id="SSF75304">
    <property type="entry name" value="Amidase signature (AS) enzymes"/>
    <property type="match status" value="1"/>
</dbReference>
<comment type="function">
    <text evidence="6 8">Allows the formation of correctly charged Gln-tRNA(Gln) through the transamidation of misacylated Glu-tRNA(Gln) in organisms which lack glutaminyl-tRNA synthetase. The reaction takes place in the presence of glutamine and ATP through an activated gamma-phospho-Glu-tRNA(Gln).</text>
</comment>
<name>A0ABT9VFI3_9BACI</name>
<comment type="similarity">
    <text evidence="1 8">Belongs to the amidase family. GatA subfamily.</text>
</comment>
<feature type="active site" description="Acyl-ester intermediate" evidence="8">
    <location>
        <position position="178"/>
    </location>
</feature>
<dbReference type="HAMAP" id="MF_00120">
    <property type="entry name" value="GatA"/>
    <property type="match status" value="1"/>
</dbReference>
<comment type="subunit">
    <text evidence="8">Heterotrimer of A, B and C subunits.</text>
</comment>
<dbReference type="PIRSF" id="PIRSF001221">
    <property type="entry name" value="Amidase_fungi"/>
    <property type="match status" value="1"/>
</dbReference>
<dbReference type="InterPro" id="IPR004412">
    <property type="entry name" value="GatA"/>
</dbReference>
<dbReference type="GO" id="GO:0050567">
    <property type="term" value="F:glutaminyl-tRNA synthase (glutamine-hydrolyzing) activity"/>
    <property type="evidence" value="ECO:0007669"/>
    <property type="project" value="UniProtKB-EC"/>
</dbReference>
<dbReference type="PANTHER" id="PTHR11895:SF151">
    <property type="entry name" value="GLUTAMYL-TRNA(GLN) AMIDOTRANSFERASE SUBUNIT A"/>
    <property type="match status" value="1"/>
</dbReference>
<proteinExistence type="inferred from homology"/>
<dbReference type="Proteomes" id="UP001224359">
    <property type="component" value="Unassembled WGS sequence"/>
</dbReference>
<keyword evidence="11" id="KW-1185">Reference proteome</keyword>
<keyword evidence="4 8" id="KW-0067">ATP-binding</keyword>
<evidence type="ECO:0000256" key="5">
    <source>
        <dbReference type="ARBA" id="ARBA00022917"/>
    </source>
</evidence>
<evidence type="ECO:0000256" key="3">
    <source>
        <dbReference type="ARBA" id="ARBA00022741"/>
    </source>
</evidence>
<feature type="active site" description="Charge relay system" evidence="8">
    <location>
        <position position="78"/>
    </location>
</feature>
<comment type="catalytic activity">
    <reaction evidence="7 8">
        <text>L-glutamyl-tRNA(Gln) + L-glutamine + ATP + H2O = L-glutaminyl-tRNA(Gln) + L-glutamate + ADP + phosphate + H(+)</text>
        <dbReference type="Rhea" id="RHEA:17521"/>
        <dbReference type="Rhea" id="RHEA-COMP:9681"/>
        <dbReference type="Rhea" id="RHEA-COMP:9684"/>
        <dbReference type="ChEBI" id="CHEBI:15377"/>
        <dbReference type="ChEBI" id="CHEBI:15378"/>
        <dbReference type="ChEBI" id="CHEBI:29985"/>
        <dbReference type="ChEBI" id="CHEBI:30616"/>
        <dbReference type="ChEBI" id="CHEBI:43474"/>
        <dbReference type="ChEBI" id="CHEBI:58359"/>
        <dbReference type="ChEBI" id="CHEBI:78520"/>
        <dbReference type="ChEBI" id="CHEBI:78521"/>
        <dbReference type="ChEBI" id="CHEBI:456216"/>
        <dbReference type="EC" id="6.3.5.7"/>
    </reaction>
</comment>
<reference evidence="10 11" key="1">
    <citation type="submission" date="2023-07" db="EMBL/GenBank/DDBJ databases">
        <title>Genomic Encyclopedia of Type Strains, Phase IV (KMG-IV): sequencing the most valuable type-strain genomes for metagenomic binning, comparative biology and taxonomic classification.</title>
        <authorList>
            <person name="Goeker M."/>
        </authorList>
    </citation>
    <scope>NUCLEOTIDE SEQUENCE [LARGE SCALE GENOMIC DNA]</scope>
    <source>
        <strain evidence="10 11">DSM 16460</strain>
    </source>
</reference>
<dbReference type="InterPro" id="IPR036928">
    <property type="entry name" value="AS_sf"/>
</dbReference>
<comment type="caution">
    <text evidence="10">The sequence shown here is derived from an EMBL/GenBank/DDBJ whole genome shotgun (WGS) entry which is preliminary data.</text>
</comment>
<keyword evidence="5 8" id="KW-0648">Protein biosynthesis</keyword>
<evidence type="ECO:0000256" key="7">
    <source>
        <dbReference type="ARBA" id="ARBA00047407"/>
    </source>
</evidence>
<dbReference type="EC" id="6.3.5.7" evidence="8"/>
<keyword evidence="3 8" id="KW-0547">Nucleotide-binding</keyword>
<gene>
    <name evidence="8" type="primary">gatA</name>
    <name evidence="10" type="ORF">J2S77_001719</name>
</gene>
<evidence type="ECO:0000259" key="9">
    <source>
        <dbReference type="Pfam" id="PF01425"/>
    </source>
</evidence>
<accession>A0ABT9VFI3</accession>
<evidence type="ECO:0000256" key="8">
    <source>
        <dbReference type="HAMAP-Rule" id="MF_00120"/>
    </source>
</evidence>
<dbReference type="NCBIfam" id="TIGR00132">
    <property type="entry name" value="gatA"/>
    <property type="match status" value="1"/>
</dbReference>
<evidence type="ECO:0000256" key="4">
    <source>
        <dbReference type="ARBA" id="ARBA00022840"/>
    </source>
</evidence>
<evidence type="ECO:0000256" key="6">
    <source>
        <dbReference type="ARBA" id="ARBA00025295"/>
    </source>
</evidence>
<dbReference type="InterPro" id="IPR023631">
    <property type="entry name" value="Amidase_dom"/>
</dbReference>
<dbReference type="InterPro" id="IPR020556">
    <property type="entry name" value="Amidase_CS"/>
</dbReference>
<evidence type="ECO:0000313" key="11">
    <source>
        <dbReference type="Proteomes" id="UP001224359"/>
    </source>
</evidence>
<dbReference type="Pfam" id="PF01425">
    <property type="entry name" value="Amidase"/>
    <property type="match status" value="1"/>
</dbReference>
<feature type="domain" description="Amidase" evidence="9">
    <location>
        <begin position="24"/>
        <end position="467"/>
    </location>
</feature>
<dbReference type="GO" id="GO:0050566">
    <property type="term" value="F:asparaginyl-tRNA synthase (glutamine-hydrolyzing) activity"/>
    <property type="evidence" value="ECO:0007669"/>
    <property type="project" value="UniProtKB-EC"/>
</dbReference>
<dbReference type="Gene3D" id="3.90.1300.10">
    <property type="entry name" value="Amidase signature (AS) domain"/>
    <property type="match status" value="1"/>
</dbReference>
<sequence length="492" mass="53518">MSVLDLSIKQLQEKLNNQDVTVTELVQAVYDRIRETDDEIQAFVTLNEEKALNEAKALDEADSDDQLLPLFGMPIGIKDNIVTKGIRTTCSSQILSNLDDPLYDATVVQKLSDAKAINIGKLNMDEFAMGSSTENSSMQATRNPWNTDYVPGGSSGGSAAAVAAGQVPFALGSDTGGSVRQPASYCGVVGMKPTYGRVSRFGLVAFASSLDQIGPLTRTVEDNARILEVIAGQDKMDSTSANVEVPNYSDALTGDVNGLKIAVPKEYFSDGVDENVKARVREALNVLEQQGATWEEVSLPHSEYAVATYYMIASSEASANLARFDGVRYGQRAENAEDMMDMFKKSRSEGFGEEVKRRIMLGTFALSSGYYDAYYKKAQQVRTLIKQDFDQIFENYDVVIGPTAPTTAFKVGDQIDDPLTMYANDIMTIPVNLAGVPGISVPCGFHPENDMPVGLQIIGKHFDEATVYKVAHAYEQATDHHKQQPQLGGAKS</sequence>
<feature type="active site" description="Charge relay system" evidence="8">
    <location>
        <position position="154"/>
    </location>
</feature>
<organism evidence="10 11">
    <name type="scientific">Alkalibacillus salilacus</name>
    <dbReference type="NCBI Taxonomy" id="284582"/>
    <lineage>
        <taxon>Bacteria</taxon>
        <taxon>Bacillati</taxon>
        <taxon>Bacillota</taxon>
        <taxon>Bacilli</taxon>
        <taxon>Bacillales</taxon>
        <taxon>Bacillaceae</taxon>
        <taxon>Alkalibacillus</taxon>
    </lineage>
</organism>
<dbReference type="RefSeq" id="WP_306976447.1">
    <property type="nucleotide sequence ID" value="NZ_JAUSTQ010000006.1"/>
</dbReference>
<evidence type="ECO:0000256" key="2">
    <source>
        <dbReference type="ARBA" id="ARBA00022598"/>
    </source>
</evidence>
<evidence type="ECO:0000256" key="1">
    <source>
        <dbReference type="ARBA" id="ARBA00008069"/>
    </source>
</evidence>
<dbReference type="PROSITE" id="PS00571">
    <property type="entry name" value="AMIDASES"/>
    <property type="match status" value="1"/>
</dbReference>